<dbReference type="AlphaFoldDB" id="A0A8X6RQ89"/>
<evidence type="ECO:0000313" key="1">
    <source>
        <dbReference type="EMBL" id="GFX94485.1"/>
    </source>
</evidence>
<dbReference type="EMBL" id="BMAU01021177">
    <property type="protein sequence ID" value="GFX94485.1"/>
    <property type="molecule type" value="Genomic_DNA"/>
</dbReference>
<keyword evidence="2" id="KW-1185">Reference proteome</keyword>
<evidence type="ECO:0000313" key="2">
    <source>
        <dbReference type="Proteomes" id="UP000887159"/>
    </source>
</evidence>
<protein>
    <submittedName>
        <fullName evidence="1">Uncharacterized protein</fullName>
    </submittedName>
</protein>
<proteinExistence type="predicted"/>
<comment type="caution">
    <text evidence="1">The sequence shown here is derived from an EMBL/GenBank/DDBJ whole genome shotgun (WGS) entry which is preliminary data.</text>
</comment>
<gene>
    <name evidence="1" type="ORF">TNCV_4295251</name>
</gene>
<sequence>MQRVGKGSIVIEFRQRLQGHSSRKMFGCSVPLTTMRPIWLNLPLTQKGRYSTGLGNRECTRRSCSRIAFRGSEPGMIHRDHLGIVENRGNGEFDGHWLALVTLA</sequence>
<accession>A0A8X6RQ89</accession>
<name>A0A8X6RQ89_TRICX</name>
<organism evidence="1 2">
    <name type="scientific">Trichonephila clavipes</name>
    <name type="common">Golden silk orbweaver</name>
    <name type="synonym">Nephila clavipes</name>
    <dbReference type="NCBI Taxonomy" id="2585209"/>
    <lineage>
        <taxon>Eukaryota</taxon>
        <taxon>Metazoa</taxon>
        <taxon>Ecdysozoa</taxon>
        <taxon>Arthropoda</taxon>
        <taxon>Chelicerata</taxon>
        <taxon>Arachnida</taxon>
        <taxon>Araneae</taxon>
        <taxon>Araneomorphae</taxon>
        <taxon>Entelegynae</taxon>
        <taxon>Araneoidea</taxon>
        <taxon>Nephilidae</taxon>
        <taxon>Trichonephila</taxon>
    </lineage>
</organism>
<dbReference type="Proteomes" id="UP000887159">
    <property type="component" value="Unassembled WGS sequence"/>
</dbReference>
<reference evidence="1" key="1">
    <citation type="submission" date="2020-08" db="EMBL/GenBank/DDBJ databases">
        <title>Multicomponent nature underlies the extraordinary mechanical properties of spider dragline silk.</title>
        <authorList>
            <person name="Kono N."/>
            <person name="Nakamura H."/>
            <person name="Mori M."/>
            <person name="Yoshida Y."/>
            <person name="Ohtoshi R."/>
            <person name="Malay A.D."/>
            <person name="Moran D.A.P."/>
            <person name="Tomita M."/>
            <person name="Numata K."/>
            <person name="Arakawa K."/>
        </authorList>
    </citation>
    <scope>NUCLEOTIDE SEQUENCE</scope>
</reference>